<dbReference type="InterPro" id="IPR011004">
    <property type="entry name" value="Trimer_LpxA-like_sf"/>
</dbReference>
<evidence type="ECO:0000256" key="2">
    <source>
        <dbReference type="ARBA" id="ARBA00034694"/>
    </source>
</evidence>
<comment type="similarity">
    <text evidence="1">Belongs to the gamma-class carbonic anhydrase family.</text>
</comment>
<evidence type="ECO:0000256" key="1">
    <source>
        <dbReference type="ARBA" id="ARBA00023595"/>
    </source>
</evidence>
<keyword evidence="5" id="KW-1185">Reference proteome</keyword>
<comment type="caution">
    <text evidence="4">The sequence shown here is derived from an EMBL/GenBank/DDBJ whole genome shotgun (WGS) entry which is preliminary data.</text>
</comment>
<dbReference type="EMBL" id="LHPF02000010">
    <property type="protein sequence ID" value="PSC72532.1"/>
    <property type="molecule type" value="Genomic_DNA"/>
</dbReference>
<sequence length="782" mass="80173">MRRAAALLASRLPAGAALEAGQPSTSASVAVVAQWGRAFTSTAAARVPVHPEEELYNRQRQFIALGNRVPTAAPDTWVAPNAVIVGDVDLYDRTSIWYGCVLRGDLNHVKVGAFSNVQDRTVITAARSSPTGLPAATVIGRNVTIGQSCLLRSTTIEDEAVVGDKCVLLEGSLVEKNSVLAPGSVLPPGRRIPSGQLWAGSPAKYVRDLSKDEKAEIVPLATSFFRLVDAHSSEFLPHSSAWREAEILRAILKPDSALVEGSTLEKEQAAAVPHTSPTARPPEAAARARPTRAPAASVMEPAEVPVLEEHAQGPGPVDSALLPPPAEEEAPRAGLSLALQLPPGTAAGPDRVSRRWSLDGAGSEHGASSEHDWELLSHGHHSYCGSSPRSVSASEAYDSEGEAEGEAGRRRLAGAADQLGGTPLGGDAEHAEQEPGLQPFGSLVMPAHEHLAAAAAAADEGSDEARGAAAADRPASPPPSAPFSAASTPRSSYGHASSRTSRHDLYSLSQDGSCECLSERDMYIDEMMAQGEPDLAGASEGEGDAPAKPAPPTLVLLAASPGATLGAAARGAYVAASGQLGALAASVTAYLARVVPASAEVAQRVALGVAELMGSLHARLAAGGAPPLGLGSLAAHAASARSSAAAAATRVQLAAASARKRLGYKHVNWAKVSLALGGACGVLAVLLYRSWAENARVSATLARRETDFASLLMRIAELQRNISYHTANSRVPIIRHVATAVSASSASVGAAYWPAVVVVSGSSGSSGSAASPACMAGSARTS</sequence>
<dbReference type="AlphaFoldDB" id="A0A2P6VEL6"/>
<dbReference type="STRING" id="554055.A0A2P6VEL6"/>
<gene>
    <name evidence="4" type="ORF">C2E20_4226</name>
</gene>
<feature type="compositionally biased region" description="Low complexity" evidence="3">
    <location>
        <begin position="277"/>
        <end position="296"/>
    </location>
</feature>
<protein>
    <submittedName>
        <fullName evidence="4">Gamma carbonic anhydrase-like mitochondrial</fullName>
    </submittedName>
</protein>
<feature type="region of interest" description="Disordered" evidence="3">
    <location>
        <begin position="763"/>
        <end position="782"/>
    </location>
</feature>
<dbReference type="GO" id="GO:0031966">
    <property type="term" value="C:mitochondrial membrane"/>
    <property type="evidence" value="ECO:0007669"/>
    <property type="project" value="UniProtKB-SubCell"/>
</dbReference>
<feature type="region of interest" description="Disordered" evidence="3">
    <location>
        <begin position="383"/>
        <end position="504"/>
    </location>
</feature>
<feature type="region of interest" description="Disordered" evidence="3">
    <location>
        <begin position="263"/>
        <end position="297"/>
    </location>
</feature>
<reference evidence="4 5" key="1">
    <citation type="journal article" date="2018" name="Plant J.">
        <title>Genome sequences of Chlorella sorokiniana UTEX 1602 and Micractinium conductrix SAG 241.80: implications to maltose excretion by a green alga.</title>
        <authorList>
            <person name="Arriola M.B."/>
            <person name="Velmurugan N."/>
            <person name="Zhang Y."/>
            <person name="Plunkett M.H."/>
            <person name="Hondzo H."/>
            <person name="Barney B.M."/>
        </authorList>
    </citation>
    <scope>NUCLEOTIDE SEQUENCE [LARGE SCALE GENOMIC DNA]</scope>
    <source>
        <strain evidence="4 5">SAG 241.80</strain>
    </source>
</reference>
<dbReference type="SMR" id="A0A2P6VEL6"/>
<comment type="subcellular location">
    <subcellularLocation>
        <location evidence="2">Mitochondrion membrane</location>
        <topology evidence="2">Peripheral membrane protein</topology>
        <orientation evidence="2">Matrix side</orientation>
    </subcellularLocation>
</comment>
<organism evidence="4 5">
    <name type="scientific">Micractinium conductrix</name>
    <dbReference type="NCBI Taxonomy" id="554055"/>
    <lineage>
        <taxon>Eukaryota</taxon>
        <taxon>Viridiplantae</taxon>
        <taxon>Chlorophyta</taxon>
        <taxon>core chlorophytes</taxon>
        <taxon>Trebouxiophyceae</taxon>
        <taxon>Chlorellales</taxon>
        <taxon>Chlorellaceae</taxon>
        <taxon>Chlorella clade</taxon>
        <taxon>Micractinium</taxon>
    </lineage>
</organism>
<evidence type="ECO:0000256" key="3">
    <source>
        <dbReference type="SAM" id="MobiDB-lite"/>
    </source>
</evidence>
<dbReference type="CDD" id="cd04645">
    <property type="entry name" value="LbH_gamma_CA_like"/>
    <property type="match status" value="1"/>
</dbReference>
<proteinExistence type="inferred from homology"/>
<dbReference type="OrthoDB" id="25818at2759"/>
<feature type="compositionally biased region" description="Low complexity" evidence="3">
    <location>
        <begin position="482"/>
        <end position="492"/>
    </location>
</feature>
<feature type="region of interest" description="Disordered" evidence="3">
    <location>
        <begin position="310"/>
        <end position="370"/>
    </location>
</feature>
<dbReference type="PANTHER" id="PTHR13061">
    <property type="entry name" value="DYNACTIN SUBUNIT P25"/>
    <property type="match status" value="1"/>
</dbReference>
<dbReference type="PANTHER" id="PTHR13061:SF29">
    <property type="entry name" value="GAMMA CARBONIC ANHYDRASE-LIKE 1, MITOCHONDRIAL-RELATED"/>
    <property type="match status" value="1"/>
</dbReference>
<evidence type="ECO:0000313" key="4">
    <source>
        <dbReference type="EMBL" id="PSC72532.1"/>
    </source>
</evidence>
<accession>A0A2P6VEL6</accession>
<dbReference type="InterPro" id="IPR050484">
    <property type="entry name" value="Transf_Hexapept/Carb_Anhydrase"/>
</dbReference>
<name>A0A2P6VEL6_9CHLO</name>
<dbReference type="Proteomes" id="UP000239649">
    <property type="component" value="Unassembled WGS sequence"/>
</dbReference>
<evidence type="ECO:0000313" key="5">
    <source>
        <dbReference type="Proteomes" id="UP000239649"/>
    </source>
</evidence>
<dbReference type="Gene3D" id="2.160.10.10">
    <property type="entry name" value="Hexapeptide repeat proteins"/>
    <property type="match status" value="1"/>
</dbReference>
<dbReference type="InterPro" id="IPR047324">
    <property type="entry name" value="LbH_gamma_CA-like"/>
</dbReference>
<dbReference type="SUPFAM" id="SSF51161">
    <property type="entry name" value="Trimeric LpxA-like enzymes"/>
    <property type="match status" value="1"/>
</dbReference>